<dbReference type="InterPro" id="IPR000715">
    <property type="entry name" value="Glycosyl_transferase_4"/>
</dbReference>
<evidence type="ECO:0000313" key="9">
    <source>
        <dbReference type="Proteomes" id="UP000178659"/>
    </source>
</evidence>
<dbReference type="CDD" id="cd06853">
    <property type="entry name" value="GT_WecA_like"/>
    <property type="match status" value="1"/>
</dbReference>
<name>A0A1G1VEP4_9BACT</name>
<feature type="transmembrane region" description="Helical" evidence="7">
    <location>
        <begin position="187"/>
        <end position="204"/>
    </location>
</feature>
<keyword evidence="4 7" id="KW-0812">Transmembrane</keyword>
<evidence type="ECO:0000256" key="5">
    <source>
        <dbReference type="ARBA" id="ARBA00022989"/>
    </source>
</evidence>
<dbReference type="GO" id="GO:0071555">
    <property type="term" value="P:cell wall organization"/>
    <property type="evidence" value="ECO:0007669"/>
    <property type="project" value="TreeGrafter"/>
</dbReference>
<dbReference type="GO" id="GO:0009103">
    <property type="term" value="P:lipopolysaccharide biosynthetic process"/>
    <property type="evidence" value="ECO:0007669"/>
    <property type="project" value="TreeGrafter"/>
</dbReference>
<keyword evidence="6 7" id="KW-0472">Membrane</keyword>
<dbReference type="EMBL" id="MHCC01000007">
    <property type="protein sequence ID" value="OGY13895.1"/>
    <property type="molecule type" value="Genomic_DNA"/>
</dbReference>
<evidence type="ECO:0008006" key="10">
    <source>
        <dbReference type="Google" id="ProtNLM"/>
    </source>
</evidence>
<dbReference type="Pfam" id="PF00953">
    <property type="entry name" value="Glycos_transf_4"/>
    <property type="match status" value="1"/>
</dbReference>
<evidence type="ECO:0000256" key="1">
    <source>
        <dbReference type="ARBA" id="ARBA00004651"/>
    </source>
</evidence>
<dbReference type="PANTHER" id="PTHR22926">
    <property type="entry name" value="PHOSPHO-N-ACETYLMURAMOYL-PENTAPEPTIDE-TRANSFERASE"/>
    <property type="match status" value="1"/>
</dbReference>
<evidence type="ECO:0000256" key="6">
    <source>
        <dbReference type="ARBA" id="ARBA00023136"/>
    </source>
</evidence>
<evidence type="ECO:0000256" key="7">
    <source>
        <dbReference type="SAM" id="Phobius"/>
    </source>
</evidence>
<feature type="transmembrane region" description="Helical" evidence="7">
    <location>
        <begin position="311"/>
        <end position="329"/>
    </location>
</feature>
<gene>
    <name evidence="8" type="ORF">A3A77_01200</name>
</gene>
<dbReference type="GO" id="GO:0016780">
    <property type="term" value="F:phosphotransferase activity, for other substituted phosphate groups"/>
    <property type="evidence" value="ECO:0007669"/>
    <property type="project" value="InterPro"/>
</dbReference>
<sequence length="367" mass="39547">MFDQGMLVPLAILPLLTSLAISFLLTPLIIKLAPRLGIVDDPKRRNHPARLHEKPTPRGGGIPLFIAIIVSCLIFLPFDQRLSAILLGAAIVVGVGYLDDRRDYSPYIRLLAQILAAGVVVAAGIGISFISNPLGGIIDLSQPRIALNILGETRHIWVLSALFGFAWIVALMNAVSWSSGVDGQLSGFAGISALVIAILSLKFSADITQWPITILAVITAGAFFGFLPWHAYPQKIMPGFSGATLAGFMLAVLSLLSTTKVGTLMIVLAIPLADAGFSVARRVIAGKLPIWGDRKHLHHRLLDAGWSKPKIAAFYWLASAFLGILALYLNAEAKLYTIIGIVLFVGLLLIWLNYLLQSQKPQDHANG</sequence>
<protein>
    <recommendedName>
        <fullName evidence="10">Undecaprenyl-phosphate alpha-N-acetylglucosaminyl 1-phosphate transferase</fullName>
    </recommendedName>
</protein>
<feature type="transmembrane region" description="Helical" evidence="7">
    <location>
        <begin position="262"/>
        <end position="280"/>
    </location>
</feature>
<evidence type="ECO:0000313" key="8">
    <source>
        <dbReference type="EMBL" id="OGY13895.1"/>
    </source>
</evidence>
<evidence type="ECO:0000256" key="2">
    <source>
        <dbReference type="ARBA" id="ARBA00022475"/>
    </source>
</evidence>
<evidence type="ECO:0000256" key="4">
    <source>
        <dbReference type="ARBA" id="ARBA00022692"/>
    </source>
</evidence>
<dbReference type="AlphaFoldDB" id="A0A1G1VEP4"/>
<keyword evidence="3" id="KW-0808">Transferase</keyword>
<dbReference type="Proteomes" id="UP000178659">
    <property type="component" value="Unassembled WGS sequence"/>
</dbReference>
<comment type="caution">
    <text evidence="8">The sequence shown here is derived from an EMBL/GenBank/DDBJ whole genome shotgun (WGS) entry which is preliminary data.</text>
</comment>
<feature type="transmembrane region" description="Helical" evidence="7">
    <location>
        <begin position="335"/>
        <end position="356"/>
    </location>
</feature>
<feature type="transmembrane region" description="Helical" evidence="7">
    <location>
        <begin position="236"/>
        <end position="256"/>
    </location>
</feature>
<evidence type="ECO:0000256" key="3">
    <source>
        <dbReference type="ARBA" id="ARBA00022679"/>
    </source>
</evidence>
<comment type="subcellular location">
    <subcellularLocation>
        <location evidence="1">Cell membrane</location>
        <topology evidence="1">Multi-pass membrane protein</topology>
    </subcellularLocation>
</comment>
<keyword evidence="2" id="KW-1003">Cell membrane</keyword>
<feature type="transmembrane region" description="Helical" evidence="7">
    <location>
        <begin position="110"/>
        <end position="130"/>
    </location>
</feature>
<dbReference type="GO" id="GO:0044038">
    <property type="term" value="P:cell wall macromolecule biosynthetic process"/>
    <property type="evidence" value="ECO:0007669"/>
    <property type="project" value="TreeGrafter"/>
</dbReference>
<reference evidence="8 9" key="1">
    <citation type="journal article" date="2016" name="Nat. Commun.">
        <title>Thousands of microbial genomes shed light on interconnected biogeochemical processes in an aquifer system.</title>
        <authorList>
            <person name="Anantharaman K."/>
            <person name="Brown C.T."/>
            <person name="Hug L.A."/>
            <person name="Sharon I."/>
            <person name="Castelle C.J."/>
            <person name="Probst A.J."/>
            <person name="Thomas B.C."/>
            <person name="Singh A."/>
            <person name="Wilkins M.J."/>
            <person name="Karaoz U."/>
            <person name="Brodie E.L."/>
            <person name="Williams K.H."/>
            <person name="Hubbard S.S."/>
            <person name="Banfield J.F."/>
        </authorList>
    </citation>
    <scope>NUCLEOTIDE SEQUENCE [LARGE SCALE GENOMIC DNA]</scope>
</reference>
<keyword evidence="5 7" id="KW-1133">Transmembrane helix</keyword>
<organism evidence="8 9">
    <name type="scientific">Candidatus Blackburnbacteria bacterium RIFCSPLOWO2_01_FULL_40_20</name>
    <dbReference type="NCBI Taxonomy" id="1797519"/>
    <lineage>
        <taxon>Bacteria</taxon>
        <taxon>Candidatus Blackburniibacteriota</taxon>
    </lineage>
</organism>
<proteinExistence type="predicted"/>
<dbReference type="GO" id="GO:0005886">
    <property type="term" value="C:plasma membrane"/>
    <property type="evidence" value="ECO:0007669"/>
    <property type="project" value="UniProtKB-SubCell"/>
</dbReference>
<feature type="transmembrane region" description="Helical" evidence="7">
    <location>
        <begin position="12"/>
        <end position="34"/>
    </location>
</feature>
<accession>A0A1G1VEP4</accession>
<feature type="transmembrane region" description="Helical" evidence="7">
    <location>
        <begin position="210"/>
        <end position="229"/>
    </location>
</feature>
<feature type="transmembrane region" description="Helical" evidence="7">
    <location>
        <begin position="82"/>
        <end position="98"/>
    </location>
</feature>
<feature type="transmembrane region" description="Helical" evidence="7">
    <location>
        <begin position="55"/>
        <end position="76"/>
    </location>
</feature>
<feature type="transmembrane region" description="Helical" evidence="7">
    <location>
        <begin position="156"/>
        <end position="175"/>
    </location>
</feature>
<dbReference type="PANTHER" id="PTHR22926:SF3">
    <property type="entry name" value="UNDECAPRENYL-PHOSPHATE ALPHA-N-ACETYLGLUCOSAMINYL 1-PHOSPHATE TRANSFERASE"/>
    <property type="match status" value="1"/>
</dbReference>